<name>A0ACD3AH02_9AGAR</name>
<feature type="non-terminal residue" evidence="1">
    <location>
        <position position="1"/>
    </location>
</feature>
<proteinExistence type="predicted"/>
<dbReference type="EMBL" id="ML208464">
    <property type="protein sequence ID" value="TFK64715.1"/>
    <property type="molecule type" value="Genomic_DNA"/>
</dbReference>
<gene>
    <name evidence="1" type="ORF">BDN72DRAFT_774259</name>
</gene>
<accession>A0ACD3AH02</accession>
<dbReference type="Proteomes" id="UP000308600">
    <property type="component" value="Unassembled WGS sequence"/>
</dbReference>
<evidence type="ECO:0000313" key="2">
    <source>
        <dbReference type="Proteomes" id="UP000308600"/>
    </source>
</evidence>
<protein>
    <submittedName>
        <fullName evidence="1">Uncharacterized protein</fullName>
    </submittedName>
</protein>
<organism evidence="1 2">
    <name type="scientific">Pluteus cervinus</name>
    <dbReference type="NCBI Taxonomy" id="181527"/>
    <lineage>
        <taxon>Eukaryota</taxon>
        <taxon>Fungi</taxon>
        <taxon>Dikarya</taxon>
        <taxon>Basidiomycota</taxon>
        <taxon>Agaricomycotina</taxon>
        <taxon>Agaricomycetes</taxon>
        <taxon>Agaricomycetidae</taxon>
        <taxon>Agaricales</taxon>
        <taxon>Pluteineae</taxon>
        <taxon>Pluteaceae</taxon>
        <taxon>Pluteus</taxon>
    </lineage>
</organism>
<sequence length="230" mass="25493">FQGVLSMQAYHYYENFPRDPLTTRCRRLVWYILLVAILDFVVNTSIFRILDLIHLVLISDATYHYLVTDWGDQVALSFSTLPLDMHLVLIGLASIFCQGFFLHRIWVLSNHNMLVIATLALGCLSTFVLDVLTSIQIGSNLSVTTFAKHTKEVIAMFVIGAGVDLAIALVVCAYLNRGKTGFQRTDSMISKVIHYVVGSGLVTSLLAVACLVAAMHFSLGRMYTNALLAT</sequence>
<keyword evidence="2" id="KW-1185">Reference proteome</keyword>
<evidence type="ECO:0000313" key="1">
    <source>
        <dbReference type="EMBL" id="TFK64715.1"/>
    </source>
</evidence>
<reference evidence="1 2" key="1">
    <citation type="journal article" date="2019" name="Nat. Ecol. Evol.">
        <title>Megaphylogeny resolves global patterns of mushroom evolution.</title>
        <authorList>
            <person name="Varga T."/>
            <person name="Krizsan K."/>
            <person name="Foldi C."/>
            <person name="Dima B."/>
            <person name="Sanchez-Garcia M."/>
            <person name="Sanchez-Ramirez S."/>
            <person name="Szollosi G.J."/>
            <person name="Szarkandi J.G."/>
            <person name="Papp V."/>
            <person name="Albert L."/>
            <person name="Andreopoulos W."/>
            <person name="Angelini C."/>
            <person name="Antonin V."/>
            <person name="Barry K.W."/>
            <person name="Bougher N.L."/>
            <person name="Buchanan P."/>
            <person name="Buyck B."/>
            <person name="Bense V."/>
            <person name="Catcheside P."/>
            <person name="Chovatia M."/>
            <person name="Cooper J."/>
            <person name="Damon W."/>
            <person name="Desjardin D."/>
            <person name="Finy P."/>
            <person name="Geml J."/>
            <person name="Haridas S."/>
            <person name="Hughes K."/>
            <person name="Justo A."/>
            <person name="Karasinski D."/>
            <person name="Kautmanova I."/>
            <person name="Kiss B."/>
            <person name="Kocsube S."/>
            <person name="Kotiranta H."/>
            <person name="LaButti K.M."/>
            <person name="Lechner B.E."/>
            <person name="Liimatainen K."/>
            <person name="Lipzen A."/>
            <person name="Lukacs Z."/>
            <person name="Mihaltcheva S."/>
            <person name="Morgado L.N."/>
            <person name="Niskanen T."/>
            <person name="Noordeloos M.E."/>
            <person name="Ohm R.A."/>
            <person name="Ortiz-Santana B."/>
            <person name="Ovrebo C."/>
            <person name="Racz N."/>
            <person name="Riley R."/>
            <person name="Savchenko A."/>
            <person name="Shiryaev A."/>
            <person name="Soop K."/>
            <person name="Spirin V."/>
            <person name="Szebenyi C."/>
            <person name="Tomsovsky M."/>
            <person name="Tulloss R.E."/>
            <person name="Uehling J."/>
            <person name="Grigoriev I.V."/>
            <person name="Vagvolgyi C."/>
            <person name="Papp T."/>
            <person name="Martin F.M."/>
            <person name="Miettinen O."/>
            <person name="Hibbett D.S."/>
            <person name="Nagy L.G."/>
        </authorList>
    </citation>
    <scope>NUCLEOTIDE SEQUENCE [LARGE SCALE GENOMIC DNA]</scope>
    <source>
        <strain evidence="1 2">NL-1719</strain>
    </source>
</reference>